<dbReference type="GO" id="GO:0006865">
    <property type="term" value="P:amino acid transport"/>
    <property type="evidence" value="ECO:0007669"/>
    <property type="project" value="InterPro"/>
</dbReference>
<sequence>MLFLTLIIGILLNAMGYIPPGNINLTVAQLTINKGMRQALYFILSFSIVEVFFTFGMMRFARWVSSDVNLNENVSEVRLGTYVDLFMIMLFIVMGTITWINRKKVPKTKAEDNRSKKGSVFYGMLLGVLNPVQIPFWLFFGNYVILHEWIKTDYLSLVIFSLGSGMGSALALYGYAHFAKYIQEKFALSSHLINKSIAIFLYVLALYLVVKQIGIYLHWWG</sequence>
<evidence type="ECO:0000256" key="6">
    <source>
        <dbReference type="SAM" id="Phobius"/>
    </source>
</evidence>
<feature type="transmembrane region" description="Helical" evidence="6">
    <location>
        <begin position="197"/>
        <end position="219"/>
    </location>
</feature>
<evidence type="ECO:0000313" key="7">
    <source>
        <dbReference type="EMBL" id="TCC86622.1"/>
    </source>
</evidence>
<dbReference type="RefSeq" id="WP_131555727.1">
    <property type="nucleotide sequence ID" value="NZ_SJSK01000009.1"/>
</dbReference>
<feature type="transmembrane region" description="Helical" evidence="6">
    <location>
        <begin position="39"/>
        <end position="61"/>
    </location>
</feature>
<evidence type="ECO:0000256" key="3">
    <source>
        <dbReference type="ARBA" id="ARBA00022692"/>
    </source>
</evidence>
<comment type="subcellular location">
    <subcellularLocation>
        <location evidence="1">Cell membrane</location>
        <topology evidence="1">Multi-pass membrane protein</topology>
    </subcellularLocation>
</comment>
<dbReference type="OrthoDB" id="9342487at2"/>
<feature type="transmembrane region" description="Helical" evidence="6">
    <location>
        <begin position="6"/>
        <end position="27"/>
    </location>
</feature>
<keyword evidence="8" id="KW-1185">Reference proteome</keyword>
<organism evidence="7 8">
    <name type="scientific">Pedobacter frigiditerrae</name>
    <dbReference type="NCBI Taxonomy" id="2530452"/>
    <lineage>
        <taxon>Bacteria</taxon>
        <taxon>Pseudomonadati</taxon>
        <taxon>Bacteroidota</taxon>
        <taxon>Sphingobacteriia</taxon>
        <taxon>Sphingobacteriales</taxon>
        <taxon>Sphingobacteriaceae</taxon>
        <taxon>Pedobacter</taxon>
    </lineage>
</organism>
<accession>A0A4R0MK97</accession>
<name>A0A4R0MK97_9SPHI</name>
<feature type="transmembrane region" description="Helical" evidence="6">
    <location>
        <begin position="120"/>
        <end position="145"/>
    </location>
</feature>
<keyword evidence="2" id="KW-1003">Cell membrane</keyword>
<keyword evidence="3 6" id="KW-0812">Transmembrane</keyword>
<evidence type="ECO:0000256" key="4">
    <source>
        <dbReference type="ARBA" id="ARBA00022989"/>
    </source>
</evidence>
<dbReference type="EMBL" id="SJSK01000009">
    <property type="protein sequence ID" value="TCC86622.1"/>
    <property type="molecule type" value="Genomic_DNA"/>
</dbReference>
<feature type="transmembrane region" description="Helical" evidence="6">
    <location>
        <begin position="81"/>
        <end position="100"/>
    </location>
</feature>
<dbReference type="InterPro" id="IPR001123">
    <property type="entry name" value="LeuE-type"/>
</dbReference>
<dbReference type="Proteomes" id="UP000292884">
    <property type="component" value="Unassembled WGS sequence"/>
</dbReference>
<dbReference type="GO" id="GO:0005886">
    <property type="term" value="C:plasma membrane"/>
    <property type="evidence" value="ECO:0007669"/>
    <property type="project" value="UniProtKB-SubCell"/>
</dbReference>
<proteinExistence type="predicted"/>
<evidence type="ECO:0000256" key="2">
    <source>
        <dbReference type="ARBA" id="ARBA00022475"/>
    </source>
</evidence>
<feature type="transmembrane region" description="Helical" evidence="6">
    <location>
        <begin position="157"/>
        <end position="176"/>
    </location>
</feature>
<keyword evidence="5 6" id="KW-0472">Membrane</keyword>
<keyword evidence="4 6" id="KW-1133">Transmembrane helix</keyword>
<evidence type="ECO:0000256" key="1">
    <source>
        <dbReference type="ARBA" id="ARBA00004651"/>
    </source>
</evidence>
<dbReference type="AlphaFoldDB" id="A0A4R0MK97"/>
<evidence type="ECO:0000256" key="5">
    <source>
        <dbReference type="ARBA" id="ARBA00023136"/>
    </source>
</evidence>
<gene>
    <name evidence="7" type="ORF">EZ428_23210</name>
</gene>
<dbReference type="Pfam" id="PF01810">
    <property type="entry name" value="LysE"/>
    <property type="match status" value="1"/>
</dbReference>
<protein>
    <submittedName>
        <fullName evidence="7">Lysine transporter LysE</fullName>
    </submittedName>
</protein>
<evidence type="ECO:0000313" key="8">
    <source>
        <dbReference type="Proteomes" id="UP000292884"/>
    </source>
</evidence>
<comment type="caution">
    <text evidence="7">The sequence shown here is derived from an EMBL/GenBank/DDBJ whole genome shotgun (WGS) entry which is preliminary data.</text>
</comment>
<reference evidence="7 8" key="1">
    <citation type="submission" date="2019-02" db="EMBL/GenBank/DDBJ databases">
        <title>Pedobacter sp. RP-1-13 sp. nov., isolated from Arctic soil.</title>
        <authorList>
            <person name="Dahal R.H."/>
        </authorList>
    </citation>
    <scope>NUCLEOTIDE SEQUENCE [LARGE SCALE GENOMIC DNA]</scope>
    <source>
        <strain evidence="7 8">RP-1-13</strain>
    </source>
</reference>